<dbReference type="Proteomes" id="UP000474777">
    <property type="component" value="Unassembled WGS sequence"/>
</dbReference>
<keyword evidence="3" id="KW-1185">Reference proteome</keyword>
<evidence type="ECO:0000259" key="1">
    <source>
        <dbReference type="PROSITE" id="PS51186"/>
    </source>
</evidence>
<organism evidence="2 3">
    <name type="scientific">Pontibacter burrus</name>
    <dbReference type="NCBI Taxonomy" id="2704466"/>
    <lineage>
        <taxon>Bacteria</taxon>
        <taxon>Pseudomonadati</taxon>
        <taxon>Bacteroidota</taxon>
        <taxon>Cytophagia</taxon>
        <taxon>Cytophagales</taxon>
        <taxon>Hymenobacteraceae</taxon>
        <taxon>Pontibacter</taxon>
    </lineage>
</organism>
<dbReference type="InterPro" id="IPR000182">
    <property type="entry name" value="GNAT_dom"/>
</dbReference>
<dbReference type="InterPro" id="IPR051531">
    <property type="entry name" value="N-acetyltransferase"/>
</dbReference>
<proteinExistence type="predicted"/>
<dbReference type="AlphaFoldDB" id="A0A6B3LUP8"/>
<accession>A0A6B3LUP8</accession>
<dbReference type="PANTHER" id="PTHR43792">
    <property type="entry name" value="GNAT FAMILY, PUTATIVE (AFU_ORTHOLOGUE AFUA_3G00765)-RELATED-RELATED"/>
    <property type="match status" value="1"/>
</dbReference>
<dbReference type="GO" id="GO:0016747">
    <property type="term" value="F:acyltransferase activity, transferring groups other than amino-acyl groups"/>
    <property type="evidence" value="ECO:0007669"/>
    <property type="project" value="InterPro"/>
</dbReference>
<dbReference type="SUPFAM" id="SSF55729">
    <property type="entry name" value="Acyl-CoA N-acyltransferases (Nat)"/>
    <property type="match status" value="1"/>
</dbReference>
<dbReference type="PANTHER" id="PTHR43792:SF1">
    <property type="entry name" value="N-ACETYLTRANSFERASE DOMAIN-CONTAINING PROTEIN"/>
    <property type="match status" value="1"/>
</dbReference>
<name>A0A6B3LUP8_9BACT</name>
<dbReference type="EMBL" id="JAAGWD010000002">
    <property type="protein sequence ID" value="NEM97224.1"/>
    <property type="molecule type" value="Genomic_DNA"/>
</dbReference>
<reference evidence="2 3" key="1">
    <citation type="submission" date="2020-02" db="EMBL/GenBank/DDBJ databases">
        <authorList>
            <person name="Kim M.K."/>
        </authorList>
    </citation>
    <scope>NUCLEOTIDE SEQUENCE [LARGE SCALE GENOMIC DNA]</scope>
    <source>
        <strain evidence="2 3">BT327</strain>
    </source>
</reference>
<dbReference type="InterPro" id="IPR016181">
    <property type="entry name" value="Acyl_CoA_acyltransferase"/>
</dbReference>
<evidence type="ECO:0000313" key="2">
    <source>
        <dbReference type="EMBL" id="NEM97224.1"/>
    </source>
</evidence>
<keyword evidence="2" id="KW-0808">Transferase</keyword>
<sequence>MPTHILQTERLNLRELTLQDAAFIVELLNSPGWLKYIGDRNIRTRAEAELYLQSGPIKSYRVNGYGLWLVKTKSEGKAIGLCGIIKRDILDHPDIGFAFLPEANGKGYAHEAAAATLAYAQTQLRLPTIEAITLPENDRSIRLLLKIGLNYSRTIIYPDTQEELHLYTT</sequence>
<dbReference type="Gene3D" id="3.40.630.30">
    <property type="match status" value="1"/>
</dbReference>
<gene>
    <name evidence="2" type="ORF">GXP69_05925</name>
</gene>
<dbReference type="PROSITE" id="PS51186">
    <property type="entry name" value="GNAT"/>
    <property type="match status" value="1"/>
</dbReference>
<protein>
    <submittedName>
        <fullName evidence="2">GNAT family N-acetyltransferase</fullName>
    </submittedName>
</protein>
<feature type="domain" description="N-acetyltransferase" evidence="1">
    <location>
        <begin position="11"/>
        <end position="169"/>
    </location>
</feature>
<comment type="caution">
    <text evidence="2">The sequence shown here is derived from an EMBL/GenBank/DDBJ whole genome shotgun (WGS) entry which is preliminary data.</text>
</comment>
<dbReference type="RefSeq" id="WP_163913402.1">
    <property type="nucleotide sequence ID" value="NZ_JAAGWD010000002.1"/>
</dbReference>
<evidence type="ECO:0000313" key="3">
    <source>
        <dbReference type="Proteomes" id="UP000474777"/>
    </source>
</evidence>
<dbReference type="Pfam" id="PF13302">
    <property type="entry name" value="Acetyltransf_3"/>
    <property type="match status" value="1"/>
</dbReference>